<dbReference type="EC" id="4.3.2.10" evidence="10"/>
<keyword evidence="6 10" id="KW-0368">Histidine biosynthesis</keyword>
<dbReference type="InterPro" id="IPR029062">
    <property type="entry name" value="Class_I_gatase-like"/>
</dbReference>
<dbReference type="PANTHER" id="PTHR42701:SF1">
    <property type="entry name" value="IMIDAZOLE GLYCEROL PHOSPHATE SYNTHASE SUBUNIT HISH"/>
    <property type="match status" value="1"/>
</dbReference>
<keyword evidence="3 10" id="KW-0028">Amino-acid biosynthesis</keyword>
<dbReference type="Gene3D" id="3.40.50.880">
    <property type="match status" value="1"/>
</dbReference>
<dbReference type="GO" id="GO:0016829">
    <property type="term" value="F:lyase activity"/>
    <property type="evidence" value="ECO:0007669"/>
    <property type="project" value="UniProtKB-KW"/>
</dbReference>
<name>A0A2W5KIT0_9GAMM</name>
<dbReference type="Proteomes" id="UP000249046">
    <property type="component" value="Unassembled WGS sequence"/>
</dbReference>
<feature type="active site" evidence="10 11">
    <location>
        <position position="180"/>
    </location>
</feature>
<evidence type="ECO:0000256" key="10">
    <source>
        <dbReference type="HAMAP-Rule" id="MF_00278"/>
    </source>
</evidence>
<dbReference type="InterPro" id="IPR010139">
    <property type="entry name" value="Imidazole-glycPsynth_HisH"/>
</dbReference>
<dbReference type="EC" id="3.5.1.2" evidence="10"/>
<evidence type="ECO:0000256" key="1">
    <source>
        <dbReference type="ARBA" id="ARBA00005091"/>
    </source>
</evidence>
<sequence length="198" mass="21069">MNVRAVIIPGSGANFGSLRQACLRIGVEAEVSDDPARVGAASHLILPGVGAAGHAMRSLRARGVDRLIRTLGQPLLGICLGMQLLFEGSEEDDTECLGVLPGRVRRLPAEPRWPHMGWNRAHALPGAALFDGIDDDAWFYFVHGYAAPVDATLQARTDYGTAFASAVRAGAVHGVQFHPEKSAAAGRRVLSNFFSTPC</sequence>
<evidence type="ECO:0000256" key="5">
    <source>
        <dbReference type="ARBA" id="ARBA00022962"/>
    </source>
</evidence>
<evidence type="ECO:0000256" key="7">
    <source>
        <dbReference type="ARBA" id="ARBA00023239"/>
    </source>
</evidence>
<keyword evidence="4 10" id="KW-0378">Hydrolase</keyword>
<dbReference type="GO" id="GO:0000107">
    <property type="term" value="F:imidazoleglycerol-phosphate synthase activity"/>
    <property type="evidence" value="ECO:0007669"/>
    <property type="project" value="UniProtKB-UniRule"/>
</dbReference>
<dbReference type="InterPro" id="IPR017926">
    <property type="entry name" value="GATASE"/>
</dbReference>
<comment type="caution">
    <text evidence="13">The sequence shown here is derived from an EMBL/GenBank/DDBJ whole genome shotgun (WGS) entry which is preliminary data.</text>
</comment>
<evidence type="ECO:0000256" key="4">
    <source>
        <dbReference type="ARBA" id="ARBA00022801"/>
    </source>
</evidence>
<comment type="subunit">
    <text evidence="2 10">Heterodimer of HisH and HisF.</text>
</comment>
<dbReference type="HAMAP" id="MF_00278">
    <property type="entry name" value="HisH"/>
    <property type="match status" value="1"/>
</dbReference>
<feature type="active site" evidence="10 11">
    <location>
        <position position="178"/>
    </location>
</feature>
<evidence type="ECO:0000313" key="14">
    <source>
        <dbReference type="Proteomes" id="UP000249046"/>
    </source>
</evidence>
<dbReference type="EMBL" id="QFPO01000006">
    <property type="protein sequence ID" value="PZQ15368.1"/>
    <property type="molecule type" value="Genomic_DNA"/>
</dbReference>
<dbReference type="GO" id="GO:0005737">
    <property type="term" value="C:cytoplasm"/>
    <property type="evidence" value="ECO:0007669"/>
    <property type="project" value="UniProtKB-SubCell"/>
</dbReference>
<comment type="function">
    <text evidence="10">IGPS catalyzes the conversion of PRFAR and glutamine to IGP, AICAR and glutamate. The HisH subunit catalyzes the hydrolysis of glutamine to glutamate and ammonia as part of the synthesis of IGP and AICAR. The resulting ammonia molecule is channeled to the active site of HisF.</text>
</comment>
<dbReference type="GO" id="GO:0000105">
    <property type="term" value="P:L-histidine biosynthetic process"/>
    <property type="evidence" value="ECO:0007669"/>
    <property type="project" value="UniProtKB-UniRule"/>
</dbReference>
<evidence type="ECO:0000259" key="12">
    <source>
        <dbReference type="Pfam" id="PF00117"/>
    </source>
</evidence>
<evidence type="ECO:0000313" key="13">
    <source>
        <dbReference type="EMBL" id="PZQ15368.1"/>
    </source>
</evidence>
<comment type="catalytic activity">
    <reaction evidence="9 10">
        <text>L-glutamine + H2O = L-glutamate + NH4(+)</text>
        <dbReference type="Rhea" id="RHEA:15889"/>
        <dbReference type="ChEBI" id="CHEBI:15377"/>
        <dbReference type="ChEBI" id="CHEBI:28938"/>
        <dbReference type="ChEBI" id="CHEBI:29985"/>
        <dbReference type="ChEBI" id="CHEBI:58359"/>
        <dbReference type="EC" id="3.5.1.2"/>
    </reaction>
</comment>
<keyword evidence="7 10" id="KW-0456">Lyase</keyword>
<comment type="subcellular location">
    <subcellularLocation>
        <location evidence="10">Cytoplasm</location>
    </subcellularLocation>
</comment>
<protein>
    <recommendedName>
        <fullName evidence="10">Imidazole glycerol phosphate synthase subunit HisH</fullName>
        <ecNumber evidence="10">4.3.2.10</ecNumber>
    </recommendedName>
    <alternativeName>
        <fullName evidence="10">IGP synthase glutaminase subunit</fullName>
        <ecNumber evidence="10">3.5.1.2</ecNumber>
    </alternativeName>
    <alternativeName>
        <fullName evidence="10">IGP synthase subunit HisH</fullName>
    </alternativeName>
    <alternativeName>
        <fullName evidence="10">ImGP synthase subunit HisH</fullName>
        <shortName evidence="10">IGPS subunit HisH</shortName>
    </alternativeName>
</protein>
<dbReference type="SUPFAM" id="SSF52317">
    <property type="entry name" value="Class I glutamine amidotransferase-like"/>
    <property type="match status" value="1"/>
</dbReference>
<dbReference type="NCBIfam" id="TIGR01855">
    <property type="entry name" value="IMP_synth_hisH"/>
    <property type="match status" value="1"/>
</dbReference>
<proteinExistence type="inferred from homology"/>
<comment type="pathway">
    <text evidence="1 10">Amino-acid biosynthesis; L-histidine biosynthesis; L-histidine from 5-phospho-alpha-D-ribose 1-diphosphate: step 5/9.</text>
</comment>
<dbReference type="GO" id="GO:0004359">
    <property type="term" value="F:glutaminase activity"/>
    <property type="evidence" value="ECO:0007669"/>
    <property type="project" value="UniProtKB-EC"/>
</dbReference>
<keyword evidence="10" id="KW-0963">Cytoplasm</keyword>
<feature type="active site" description="Nucleophile" evidence="10 11">
    <location>
        <position position="79"/>
    </location>
</feature>
<dbReference type="UniPathway" id="UPA00031">
    <property type="reaction ID" value="UER00010"/>
</dbReference>
<evidence type="ECO:0000256" key="11">
    <source>
        <dbReference type="PIRSR" id="PIRSR000495-1"/>
    </source>
</evidence>
<gene>
    <name evidence="10 13" type="primary">hisH</name>
    <name evidence="13" type="ORF">DI564_08490</name>
</gene>
<evidence type="ECO:0000256" key="2">
    <source>
        <dbReference type="ARBA" id="ARBA00011152"/>
    </source>
</evidence>
<keyword evidence="5 10" id="KW-0315">Glutamine amidotransferase</keyword>
<evidence type="ECO:0000256" key="8">
    <source>
        <dbReference type="ARBA" id="ARBA00047838"/>
    </source>
</evidence>
<dbReference type="PROSITE" id="PS51273">
    <property type="entry name" value="GATASE_TYPE_1"/>
    <property type="match status" value="1"/>
</dbReference>
<dbReference type="Pfam" id="PF00117">
    <property type="entry name" value="GATase"/>
    <property type="match status" value="1"/>
</dbReference>
<comment type="catalytic activity">
    <reaction evidence="8 10">
        <text>5-[(5-phospho-1-deoxy-D-ribulos-1-ylimino)methylamino]-1-(5-phospho-beta-D-ribosyl)imidazole-4-carboxamide + L-glutamine = D-erythro-1-(imidazol-4-yl)glycerol 3-phosphate + 5-amino-1-(5-phospho-beta-D-ribosyl)imidazole-4-carboxamide + L-glutamate + H(+)</text>
        <dbReference type="Rhea" id="RHEA:24793"/>
        <dbReference type="ChEBI" id="CHEBI:15378"/>
        <dbReference type="ChEBI" id="CHEBI:29985"/>
        <dbReference type="ChEBI" id="CHEBI:58278"/>
        <dbReference type="ChEBI" id="CHEBI:58359"/>
        <dbReference type="ChEBI" id="CHEBI:58475"/>
        <dbReference type="ChEBI" id="CHEBI:58525"/>
        <dbReference type="EC" id="4.3.2.10"/>
    </reaction>
</comment>
<dbReference type="PRINTS" id="PR00096">
    <property type="entry name" value="GATASE"/>
</dbReference>
<organism evidence="13 14">
    <name type="scientific">Rhodanobacter denitrificans</name>
    <dbReference type="NCBI Taxonomy" id="666685"/>
    <lineage>
        <taxon>Bacteria</taxon>
        <taxon>Pseudomonadati</taxon>
        <taxon>Pseudomonadota</taxon>
        <taxon>Gammaproteobacteria</taxon>
        <taxon>Lysobacterales</taxon>
        <taxon>Rhodanobacteraceae</taxon>
        <taxon>Rhodanobacter</taxon>
    </lineage>
</organism>
<dbReference type="CDD" id="cd01748">
    <property type="entry name" value="GATase1_IGP_Synthase"/>
    <property type="match status" value="1"/>
</dbReference>
<evidence type="ECO:0000256" key="6">
    <source>
        <dbReference type="ARBA" id="ARBA00023102"/>
    </source>
</evidence>
<reference evidence="13 14" key="1">
    <citation type="submission" date="2017-08" db="EMBL/GenBank/DDBJ databases">
        <title>Infants hospitalized years apart are colonized by the same room-sourced microbial strains.</title>
        <authorList>
            <person name="Brooks B."/>
            <person name="Olm M.R."/>
            <person name="Firek B.A."/>
            <person name="Baker R."/>
            <person name="Thomas B.C."/>
            <person name="Morowitz M.J."/>
            <person name="Banfield J.F."/>
        </authorList>
    </citation>
    <scope>NUCLEOTIDE SEQUENCE [LARGE SCALE GENOMIC DNA]</scope>
    <source>
        <strain evidence="13">S2_005_003_R2_42</strain>
    </source>
</reference>
<accession>A0A2W5KIT0</accession>
<dbReference type="PANTHER" id="PTHR42701">
    <property type="entry name" value="IMIDAZOLE GLYCEROL PHOSPHATE SYNTHASE SUBUNIT HISH"/>
    <property type="match status" value="1"/>
</dbReference>
<evidence type="ECO:0000256" key="9">
    <source>
        <dbReference type="ARBA" id="ARBA00049534"/>
    </source>
</evidence>
<evidence type="ECO:0000256" key="3">
    <source>
        <dbReference type="ARBA" id="ARBA00022605"/>
    </source>
</evidence>
<dbReference type="AlphaFoldDB" id="A0A2W5KIT0"/>
<feature type="domain" description="Glutamine amidotransferase" evidence="12">
    <location>
        <begin position="37"/>
        <end position="194"/>
    </location>
</feature>
<dbReference type="PIRSF" id="PIRSF000495">
    <property type="entry name" value="Amidotransf_hisH"/>
    <property type="match status" value="1"/>
</dbReference>